<accession>A0A4Z2C8M9</accession>
<feature type="domain" description="Fibronectin type-III" evidence="7">
    <location>
        <begin position="171"/>
        <end position="258"/>
    </location>
</feature>
<dbReference type="EC" id="3.1.3.48" evidence="1"/>
<dbReference type="EMBL" id="SWLE01000004">
    <property type="protein sequence ID" value="TNN00536.1"/>
    <property type="molecule type" value="Genomic_DNA"/>
</dbReference>
<dbReference type="GO" id="GO:0004725">
    <property type="term" value="F:protein tyrosine phosphatase activity"/>
    <property type="evidence" value="ECO:0007669"/>
    <property type="project" value="UniProtKB-EC"/>
</dbReference>
<evidence type="ECO:0000256" key="5">
    <source>
        <dbReference type="SAM" id="MobiDB-lite"/>
    </source>
</evidence>
<feature type="domain" description="Fibronectin type-III" evidence="7">
    <location>
        <begin position="1"/>
        <end position="66"/>
    </location>
</feature>
<evidence type="ECO:0000256" key="3">
    <source>
        <dbReference type="ARBA" id="ARBA00022912"/>
    </source>
</evidence>
<evidence type="ECO:0000313" key="9">
    <source>
        <dbReference type="Proteomes" id="UP000516260"/>
    </source>
</evidence>
<dbReference type="InterPro" id="IPR050713">
    <property type="entry name" value="RTP_Phos/Ushers"/>
</dbReference>
<dbReference type="AlphaFoldDB" id="A0A4Z2C8M9"/>
<feature type="region of interest" description="Disordered" evidence="5">
    <location>
        <begin position="582"/>
        <end position="603"/>
    </location>
</feature>
<keyword evidence="3" id="KW-0904">Protein phosphatase</keyword>
<dbReference type="Gene3D" id="3.90.190.10">
    <property type="entry name" value="Protein tyrosine phosphatase superfamily"/>
    <property type="match status" value="1"/>
</dbReference>
<sequence>MTKGSFHYRVSITAPEGGVNVPGTITNHTFTSLLSGTSYNLTVLTVGALGFESEKVQIYTVNTRPFSVNNLSLSSVGLNQTTLVWDHPDEYKESYRYNVTWKSSENVSSVQTREKTYNISDLVPGSRYQFFVTTETFDGTQADSQSISNCTGLVITEIIDPFDFMMPARCPGYNATVPNTPDATLLVSWASPRGQYDAFEVNVNDDKINRSINRTCCSHNVSNLQHHTVYHVTVRTQSCGRPSISVSRKCRTGITNPPSLQGNEKLVQVSEKTDKKFSIQIDSRLLNDTNGPITHVGALLTHDTPDNSADWRMYLGKTYAEWKESKAQAYLATVMSISDLRGAQTNYTLHVGDESKWENYTNGPLDPGGIYHFAVVVFTDLVLENNVVNGVASLVSSTSFSQVDLIGNAAIGIAIGVTLGFVLVFFITLIGFIIYWRRLSSKEEVDIQIHSMRSMAVRMEDYEVYYRKQKADSNCGFAEEFEHFENINVTAVSDIPLEDWTIRDFDIKNIERENIVDIYGIVHDLRMHRSLMVQTEDQYVFLNQCALDIIRSRTGTNVDLIYQNTAALSIYENIEPHKNYYRYPDAVDPRNRSKSKLNQDRLN</sequence>
<keyword evidence="3" id="KW-0378">Hydrolase</keyword>
<dbReference type="Proteomes" id="UP000516260">
    <property type="component" value="Chromosome 12"/>
</dbReference>
<dbReference type="InterPro" id="IPR000242">
    <property type="entry name" value="PTP_cat"/>
</dbReference>
<protein>
    <recommendedName>
        <fullName evidence="1">protein-tyrosine-phosphatase</fullName>
        <ecNumber evidence="1">3.1.3.48</ecNumber>
    </recommendedName>
</protein>
<proteinExistence type="inferred from homology"/>
<comment type="caution">
    <text evidence="8">The sequence shown here is derived from an EMBL/GenBank/DDBJ whole genome shotgun (WGS) entry which is preliminary data.</text>
</comment>
<keyword evidence="9" id="KW-1185">Reference proteome</keyword>
<dbReference type="SMART" id="SM00060">
    <property type="entry name" value="FN3"/>
    <property type="match status" value="2"/>
</dbReference>
<dbReference type="PRINTS" id="PR00700">
    <property type="entry name" value="PRTYPHPHTASE"/>
</dbReference>
<keyword evidence="6" id="KW-0472">Membrane</keyword>
<gene>
    <name evidence="8" type="ORF">fugu_011782</name>
</gene>
<feature type="transmembrane region" description="Helical" evidence="6">
    <location>
        <begin position="409"/>
        <end position="436"/>
    </location>
</feature>
<name>A0A4Z2C8M9_9TELE</name>
<dbReference type="InterPro" id="IPR003961">
    <property type="entry name" value="FN3_dom"/>
</dbReference>
<dbReference type="GO" id="GO:0043235">
    <property type="term" value="C:receptor complex"/>
    <property type="evidence" value="ECO:0007669"/>
    <property type="project" value="TreeGrafter"/>
</dbReference>
<feature type="domain" description="Fibronectin type-III" evidence="7">
    <location>
        <begin position="67"/>
        <end position="154"/>
    </location>
</feature>
<feature type="compositionally biased region" description="Basic and acidic residues" evidence="5">
    <location>
        <begin position="585"/>
        <end position="603"/>
    </location>
</feature>
<keyword evidence="6" id="KW-0812">Transmembrane</keyword>
<organism evidence="8 9">
    <name type="scientific">Takifugu bimaculatus</name>
    <dbReference type="NCBI Taxonomy" id="433685"/>
    <lineage>
        <taxon>Eukaryota</taxon>
        <taxon>Metazoa</taxon>
        <taxon>Chordata</taxon>
        <taxon>Craniata</taxon>
        <taxon>Vertebrata</taxon>
        <taxon>Euteleostomi</taxon>
        <taxon>Actinopterygii</taxon>
        <taxon>Neopterygii</taxon>
        <taxon>Teleostei</taxon>
        <taxon>Neoteleostei</taxon>
        <taxon>Acanthomorphata</taxon>
        <taxon>Eupercaria</taxon>
        <taxon>Tetraodontiformes</taxon>
        <taxon>Tetradontoidea</taxon>
        <taxon>Tetraodontidae</taxon>
        <taxon>Takifugu</taxon>
    </lineage>
</organism>
<dbReference type="Gene3D" id="2.60.40.10">
    <property type="entry name" value="Immunoglobulins"/>
    <property type="match status" value="2"/>
</dbReference>
<evidence type="ECO:0000313" key="8">
    <source>
        <dbReference type="EMBL" id="TNN00536.1"/>
    </source>
</evidence>
<dbReference type="InterPro" id="IPR013783">
    <property type="entry name" value="Ig-like_fold"/>
</dbReference>
<dbReference type="Pfam" id="PF18861">
    <property type="entry name" value="PTP_tm"/>
    <property type="match status" value="1"/>
</dbReference>
<evidence type="ECO:0000259" key="7">
    <source>
        <dbReference type="PROSITE" id="PS50853"/>
    </source>
</evidence>
<dbReference type="PANTHER" id="PTHR46957">
    <property type="entry name" value="CYTOKINE RECEPTOR"/>
    <property type="match status" value="1"/>
</dbReference>
<dbReference type="PROSITE" id="PS50853">
    <property type="entry name" value="FN3"/>
    <property type="match status" value="3"/>
</dbReference>
<comment type="similarity">
    <text evidence="4">Belongs to the protein-tyrosine phosphatase family. Receptor class 3 subfamily.</text>
</comment>
<evidence type="ECO:0000256" key="6">
    <source>
        <dbReference type="SAM" id="Phobius"/>
    </source>
</evidence>
<dbReference type="PANTHER" id="PTHR46957:SF3">
    <property type="entry name" value="CYTOKINE RECEPTOR"/>
    <property type="match status" value="1"/>
</dbReference>
<dbReference type="SUPFAM" id="SSF52799">
    <property type="entry name" value="(Phosphotyrosine protein) phosphatases II"/>
    <property type="match status" value="1"/>
</dbReference>
<keyword evidence="6" id="KW-1133">Transmembrane helix</keyword>
<dbReference type="InterPro" id="IPR041201">
    <property type="entry name" value="PTPRJ_TM"/>
</dbReference>
<dbReference type="SUPFAM" id="SSF49265">
    <property type="entry name" value="Fibronectin type III"/>
    <property type="match status" value="2"/>
</dbReference>
<dbReference type="CDD" id="cd00063">
    <property type="entry name" value="FN3"/>
    <property type="match status" value="1"/>
</dbReference>
<evidence type="ECO:0000256" key="1">
    <source>
        <dbReference type="ARBA" id="ARBA00013064"/>
    </source>
</evidence>
<dbReference type="Pfam" id="PF00041">
    <property type="entry name" value="fn3"/>
    <property type="match status" value="2"/>
</dbReference>
<evidence type="ECO:0000256" key="2">
    <source>
        <dbReference type="ARBA" id="ARBA00022737"/>
    </source>
</evidence>
<keyword evidence="2" id="KW-0677">Repeat</keyword>
<dbReference type="InterPro" id="IPR036116">
    <property type="entry name" value="FN3_sf"/>
</dbReference>
<dbReference type="Pfam" id="PF00102">
    <property type="entry name" value="Y_phosphatase"/>
    <property type="match status" value="1"/>
</dbReference>
<evidence type="ECO:0000256" key="4">
    <source>
        <dbReference type="ARBA" id="ARBA00025789"/>
    </source>
</evidence>
<dbReference type="InterPro" id="IPR029021">
    <property type="entry name" value="Prot-tyrosine_phosphatase-like"/>
</dbReference>
<reference evidence="8 9" key="1">
    <citation type="submission" date="2019-04" db="EMBL/GenBank/DDBJ databases">
        <title>The sequence and de novo assembly of Takifugu bimaculatus genome using PacBio and Hi-C technologies.</title>
        <authorList>
            <person name="Xu P."/>
            <person name="Liu B."/>
            <person name="Zhou Z."/>
        </authorList>
    </citation>
    <scope>NUCLEOTIDE SEQUENCE [LARGE SCALE GENOMIC DNA]</scope>
    <source>
        <strain evidence="8">TB-2018</strain>
        <tissue evidence="8">Muscle</tissue>
    </source>
</reference>